<comment type="catalytic activity">
    <reaction evidence="4">
        <text>(S)-ureidoglycolate = urea + glyoxylate</text>
        <dbReference type="Rhea" id="RHEA:11304"/>
        <dbReference type="ChEBI" id="CHEBI:16199"/>
        <dbReference type="ChEBI" id="CHEBI:36655"/>
        <dbReference type="ChEBI" id="CHEBI:57296"/>
        <dbReference type="EC" id="4.3.2.3"/>
    </reaction>
</comment>
<evidence type="ECO:0000256" key="1">
    <source>
        <dbReference type="ARBA" id="ARBA00011738"/>
    </source>
</evidence>
<keyword evidence="6" id="KW-1185">Reference proteome</keyword>
<evidence type="ECO:0000313" key="6">
    <source>
        <dbReference type="Proteomes" id="UP000198539"/>
    </source>
</evidence>
<sequence length="173" mass="18502">MKAKIESRAVSRAAPLVRRLRLVSADATAFAPFGSFVTPPDQPGERAFYSDAFTGAPADSAAVVHVNNVVASELPLEVRRIERHAHAAQCFIPLDVAHYLVMVMPSDPAGDPDPDGAIAFELPGTTGVIYAPGVWHLGATVIGRNGHFVVTMWRGGAQADDEFRDIDPILLTC</sequence>
<comment type="subunit">
    <text evidence="1">Homodimer.</text>
</comment>
<dbReference type="GO" id="GO:0050385">
    <property type="term" value="F:ureidoglycolate lyase activity"/>
    <property type="evidence" value="ECO:0007669"/>
    <property type="project" value="UniProtKB-EC"/>
</dbReference>
<evidence type="ECO:0000256" key="4">
    <source>
        <dbReference type="ARBA" id="ARBA00047684"/>
    </source>
</evidence>
<dbReference type="InterPro" id="IPR011051">
    <property type="entry name" value="RmlC_Cupin_sf"/>
</dbReference>
<gene>
    <name evidence="5" type="ORF">SAMN04488238_11146</name>
</gene>
<dbReference type="SUPFAM" id="SSF51182">
    <property type="entry name" value="RmlC-like cupins"/>
    <property type="match status" value="1"/>
</dbReference>
<protein>
    <submittedName>
        <fullName evidence="5">Ureidoglycolate lyase</fullName>
    </submittedName>
</protein>
<dbReference type="Pfam" id="PF04115">
    <property type="entry name" value="Ureidogly_lyase"/>
    <property type="match status" value="1"/>
</dbReference>
<dbReference type="EMBL" id="FNOM01000011">
    <property type="protein sequence ID" value="SDX60029.1"/>
    <property type="molecule type" value="Genomic_DNA"/>
</dbReference>
<dbReference type="GO" id="GO:0000256">
    <property type="term" value="P:allantoin catabolic process"/>
    <property type="evidence" value="ECO:0007669"/>
    <property type="project" value="InterPro"/>
</dbReference>
<reference evidence="5 6" key="1">
    <citation type="submission" date="2016-10" db="EMBL/GenBank/DDBJ databases">
        <authorList>
            <person name="de Groot N.N."/>
        </authorList>
    </citation>
    <scope>NUCLEOTIDE SEQUENCE [LARGE SCALE GENOMIC DNA]</scope>
    <source>
        <strain evidence="5 6">CGMCC 1.8894</strain>
    </source>
</reference>
<evidence type="ECO:0000256" key="3">
    <source>
        <dbReference type="ARBA" id="ARBA00023239"/>
    </source>
</evidence>
<organism evidence="5 6">
    <name type="scientific">Roseicitreum antarcticum</name>
    <dbReference type="NCBI Taxonomy" id="564137"/>
    <lineage>
        <taxon>Bacteria</taxon>
        <taxon>Pseudomonadati</taxon>
        <taxon>Pseudomonadota</taxon>
        <taxon>Alphaproteobacteria</taxon>
        <taxon>Rhodobacterales</taxon>
        <taxon>Paracoccaceae</taxon>
        <taxon>Roseicitreum</taxon>
    </lineage>
</organism>
<dbReference type="PANTHER" id="PTHR21221:SF1">
    <property type="entry name" value="UREIDOGLYCOLATE LYASE"/>
    <property type="match status" value="1"/>
</dbReference>
<dbReference type="CDD" id="cd20298">
    <property type="entry name" value="cupin_UAH"/>
    <property type="match status" value="1"/>
</dbReference>
<keyword evidence="2" id="KW-0659">Purine metabolism</keyword>
<dbReference type="GO" id="GO:0004848">
    <property type="term" value="F:ureidoglycolate hydrolase activity"/>
    <property type="evidence" value="ECO:0007669"/>
    <property type="project" value="InterPro"/>
</dbReference>
<name>A0A1H3D2Z6_9RHOB</name>
<keyword evidence="3 5" id="KW-0456">Lyase</keyword>
<evidence type="ECO:0000256" key="2">
    <source>
        <dbReference type="ARBA" id="ARBA00022631"/>
    </source>
</evidence>
<dbReference type="Proteomes" id="UP000198539">
    <property type="component" value="Unassembled WGS sequence"/>
</dbReference>
<dbReference type="InterPro" id="IPR007247">
    <property type="entry name" value="Ureidogly_lyase"/>
</dbReference>
<evidence type="ECO:0000313" key="5">
    <source>
        <dbReference type="EMBL" id="SDX60029.1"/>
    </source>
</evidence>
<dbReference type="OrthoDB" id="9804602at2"/>
<dbReference type="Gene3D" id="2.60.120.480">
    <property type="entry name" value="Ureidoglycolate hydrolase"/>
    <property type="match status" value="1"/>
</dbReference>
<dbReference type="AlphaFoldDB" id="A0A1H3D2Z6"/>
<dbReference type="PANTHER" id="PTHR21221">
    <property type="entry name" value="UREIDOGLYCOLATE HYDROLASE"/>
    <property type="match status" value="1"/>
</dbReference>
<dbReference type="InterPro" id="IPR047233">
    <property type="entry name" value="UAH_cupin"/>
</dbReference>
<accession>A0A1H3D2Z6</accession>
<dbReference type="STRING" id="564137.SAMN04488238_11146"/>
<dbReference type="RefSeq" id="WP_092891618.1">
    <property type="nucleotide sequence ID" value="NZ_CP061498.1"/>
</dbReference>
<dbReference type="InterPro" id="IPR024060">
    <property type="entry name" value="Ureidoglycolate_lyase_dom_sf"/>
</dbReference>
<dbReference type="GO" id="GO:0006144">
    <property type="term" value="P:purine nucleobase metabolic process"/>
    <property type="evidence" value="ECO:0007669"/>
    <property type="project" value="UniProtKB-KW"/>
</dbReference>
<proteinExistence type="predicted"/>